<dbReference type="PANTHER" id="PTHR48417">
    <property type="entry name" value="ATP SYNTHASE F1 SUBUNIT EPSILON"/>
    <property type="match status" value="1"/>
</dbReference>
<feature type="compositionally biased region" description="Gly residues" evidence="7">
    <location>
        <begin position="1"/>
        <end position="18"/>
    </location>
</feature>
<name>A0AAW0WWR1_CHEQU</name>
<dbReference type="InterPro" id="IPR007648">
    <property type="entry name" value="ATPase_inhibitor_mt"/>
</dbReference>
<dbReference type="Proteomes" id="UP001445076">
    <property type="component" value="Unassembled WGS sequence"/>
</dbReference>
<dbReference type="GO" id="GO:0042030">
    <property type="term" value="F:ATPase inhibitor activity"/>
    <property type="evidence" value="ECO:0007669"/>
    <property type="project" value="InterPro"/>
</dbReference>
<keyword evidence="9" id="KW-1185">Reference proteome</keyword>
<dbReference type="GO" id="GO:0005739">
    <property type="term" value="C:mitochondrion"/>
    <property type="evidence" value="ECO:0007669"/>
    <property type="project" value="UniProtKB-SubCell"/>
</dbReference>
<evidence type="ECO:0000256" key="6">
    <source>
        <dbReference type="SAM" id="Coils"/>
    </source>
</evidence>
<evidence type="ECO:0000256" key="3">
    <source>
        <dbReference type="ARBA" id="ARBA00022946"/>
    </source>
</evidence>
<evidence type="ECO:0000256" key="7">
    <source>
        <dbReference type="SAM" id="MobiDB-lite"/>
    </source>
</evidence>
<dbReference type="PANTHER" id="PTHR48417:SF1">
    <property type="entry name" value="ATP SYNTHASE F1 SUBUNIT EPSILON"/>
    <property type="match status" value="1"/>
</dbReference>
<evidence type="ECO:0000313" key="9">
    <source>
        <dbReference type="Proteomes" id="UP001445076"/>
    </source>
</evidence>
<comment type="caution">
    <text evidence="8">The sequence shown here is derived from an EMBL/GenBank/DDBJ whole genome shotgun (WGS) entry which is preliminary data.</text>
</comment>
<dbReference type="Gene3D" id="1.20.5.500">
    <property type="entry name" value="Single helix bin"/>
    <property type="match status" value="1"/>
</dbReference>
<dbReference type="AlphaFoldDB" id="A0AAW0WWR1"/>
<comment type="similarity">
    <text evidence="2">Belongs to the ATPase inhibitor family.</text>
</comment>
<evidence type="ECO:0000256" key="4">
    <source>
        <dbReference type="ARBA" id="ARBA00023054"/>
    </source>
</evidence>
<reference evidence="8 9" key="1">
    <citation type="journal article" date="2024" name="BMC Genomics">
        <title>Genome assembly of redclaw crayfish (Cherax quadricarinatus) provides insights into its immune adaptation and hypoxia tolerance.</title>
        <authorList>
            <person name="Liu Z."/>
            <person name="Zheng J."/>
            <person name="Li H."/>
            <person name="Fang K."/>
            <person name="Wang S."/>
            <person name="He J."/>
            <person name="Zhou D."/>
            <person name="Weng S."/>
            <person name="Chi M."/>
            <person name="Gu Z."/>
            <person name="He J."/>
            <person name="Li F."/>
            <person name="Wang M."/>
        </authorList>
    </citation>
    <scope>NUCLEOTIDE SEQUENCE [LARGE SCALE GENOMIC DNA]</scope>
    <source>
        <strain evidence="8">ZL_2023a</strain>
    </source>
</reference>
<keyword evidence="5" id="KW-0496">Mitochondrion</keyword>
<keyword evidence="4 6" id="KW-0175">Coiled coil</keyword>
<dbReference type="EMBL" id="JARKIK010000044">
    <property type="protein sequence ID" value="KAK8736526.1"/>
    <property type="molecule type" value="Genomic_DNA"/>
</dbReference>
<dbReference type="SUPFAM" id="SSF64602">
    <property type="entry name" value="F1 ATPase inhibitor, IF1, C-terminal domain"/>
    <property type="match status" value="1"/>
</dbReference>
<comment type="subcellular location">
    <subcellularLocation>
        <location evidence="1">Mitochondrion</location>
    </subcellularLocation>
</comment>
<evidence type="ECO:0000256" key="1">
    <source>
        <dbReference type="ARBA" id="ARBA00004173"/>
    </source>
</evidence>
<keyword evidence="3" id="KW-0809">Transit peptide</keyword>
<feature type="coiled-coil region" evidence="6">
    <location>
        <begin position="44"/>
        <end position="92"/>
    </location>
</feature>
<accession>A0AAW0WWR1</accession>
<dbReference type="Pfam" id="PF04568">
    <property type="entry name" value="IATP"/>
    <property type="match status" value="1"/>
</dbReference>
<evidence type="ECO:0000313" key="8">
    <source>
        <dbReference type="EMBL" id="KAK8736526.1"/>
    </source>
</evidence>
<sequence>MSTGDAGSGVGAGGGTGGTIRDAGGAFGKREVALEEQFFRKLEHQQLEKMRAGLEEEVQFHNEQVDAHKDAIKRHYRILDDLKMNIRNIEARDKMFKDN</sequence>
<evidence type="ECO:0000256" key="5">
    <source>
        <dbReference type="ARBA" id="ARBA00023128"/>
    </source>
</evidence>
<organism evidence="8 9">
    <name type="scientific">Cherax quadricarinatus</name>
    <name type="common">Australian red claw crayfish</name>
    <dbReference type="NCBI Taxonomy" id="27406"/>
    <lineage>
        <taxon>Eukaryota</taxon>
        <taxon>Metazoa</taxon>
        <taxon>Ecdysozoa</taxon>
        <taxon>Arthropoda</taxon>
        <taxon>Crustacea</taxon>
        <taxon>Multicrustacea</taxon>
        <taxon>Malacostraca</taxon>
        <taxon>Eumalacostraca</taxon>
        <taxon>Eucarida</taxon>
        <taxon>Decapoda</taxon>
        <taxon>Pleocyemata</taxon>
        <taxon>Astacidea</taxon>
        <taxon>Parastacoidea</taxon>
        <taxon>Parastacidae</taxon>
        <taxon>Cherax</taxon>
    </lineage>
</organism>
<evidence type="ECO:0000256" key="2">
    <source>
        <dbReference type="ARBA" id="ARBA00010901"/>
    </source>
</evidence>
<protein>
    <submittedName>
        <fullName evidence="8">Uncharacterized protein</fullName>
    </submittedName>
</protein>
<proteinExistence type="inferred from homology"/>
<gene>
    <name evidence="8" type="ORF">OTU49_005053</name>
</gene>
<feature type="region of interest" description="Disordered" evidence="7">
    <location>
        <begin position="1"/>
        <end position="24"/>
    </location>
</feature>